<keyword evidence="5 6" id="KW-0472">Membrane</keyword>
<dbReference type="InterPro" id="IPR006311">
    <property type="entry name" value="TAT_signal"/>
</dbReference>
<evidence type="ECO:0000256" key="3">
    <source>
        <dbReference type="ARBA" id="ARBA00022692"/>
    </source>
</evidence>
<feature type="transmembrane region" description="Helical" evidence="6">
    <location>
        <begin position="83"/>
        <end position="112"/>
    </location>
</feature>
<keyword evidence="3 6" id="KW-0812">Transmembrane</keyword>
<comment type="subcellular location">
    <subcellularLocation>
        <location evidence="1 6">Cell membrane</location>
        <topology evidence="1 6">Multi-pass membrane protein</topology>
    </subcellularLocation>
</comment>
<comment type="similarity">
    <text evidence="6">Belongs to the TVP38/TMEM64 family.</text>
</comment>
<dbReference type="InterPro" id="IPR032816">
    <property type="entry name" value="VTT_dom"/>
</dbReference>
<gene>
    <name evidence="8" type="ORF">C3942_06645</name>
</gene>
<dbReference type="PANTHER" id="PTHR12677">
    <property type="entry name" value="GOLGI APPARATUS MEMBRANE PROTEIN TVP38-RELATED"/>
    <property type="match status" value="1"/>
</dbReference>
<proteinExistence type="inferred from homology"/>
<evidence type="ECO:0000256" key="5">
    <source>
        <dbReference type="ARBA" id="ARBA00023136"/>
    </source>
</evidence>
<sequence length="231" mass="24586">MPSLRPQPDASRRILMLTAAAVLAAALLAAGAWRWTPLHDIAEPREIAHWLMSLRHSPWMPLAVLGLYLLASALLFPNTLLNVAVILAMGSGLGLAYALGGSLGAAAVFYGLGARYGQERLQALHIGSIDKLSRLLRRGGVPGVAGLRLLPVAPFSVVNLAAGALRVRFRAFMAGTLIGLLPGNLLVTAFGHQLRRLLRDPGPGGYALLAAILVAGGLWLAWLRHRAQRQD</sequence>
<feature type="transmembrane region" description="Helical" evidence="6">
    <location>
        <begin position="145"/>
        <end position="165"/>
    </location>
</feature>
<dbReference type="PROSITE" id="PS51318">
    <property type="entry name" value="TAT"/>
    <property type="match status" value="1"/>
</dbReference>
<evidence type="ECO:0000256" key="6">
    <source>
        <dbReference type="RuleBase" id="RU366058"/>
    </source>
</evidence>
<dbReference type="AlphaFoldDB" id="A0A2S5THK1"/>
<keyword evidence="4 6" id="KW-1133">Transmembrane helix</keyword>
<dbReference type="OrthoDB" id="9814092at2"/>
<organism evidence="8 9">
    <name type="scientific">Solimonas fluminis</name>
    <dbReference type="NCBI Taxonomy" id="2086571"/>
    <lineage>
        <taxon>Bacteria</taxon>
        <taxon>Pseudomonadati</taxon>
        <taxon>Pseudomonadota</taxon>
        <taxon>Gammaproteobacteria</taxon>
        <taxon>Nevskiales</taxon>
        <taxon>Nevskiaceae</taxon>
        <taxon>Solimonas</taxon>
    </lineage>
</organism>
<dbReference type="Pfam" id="PF09335">
    <property type="entry name" value="VTT_dom"/>
    <property type="match status" value="1"/>
</dbReference>
<feature type="transmembrane region" description="Helical" evidence="6">
    <location>
        <begin position="58"/>
        <end position="76"/>
    </location>
</feature>
<evidence type="ECO:0000256" key="2">
    <source>
        <dbReference type="ARBA" id="ARBA00022475"/>
    </source>
</evidence>
<reference evidence="8 9" key="1">
    <citation type="submission" date="2018-02" db="EMBL/GenBank/DDBJ databases">
        <title>Genome sequencing of Solimonas sp. HR-BB.</title>
        <authorList>
            <person name="Lee Y."/>
            <person name="Jeon C.O."/>
        </authorList>
    </citation>
    <scope>NUCLEOTIDE SEQUENCE [LARGE SCALE GENOMIC DNA]</scope>
    <source>
        <strain evidence="8 9">HR-BB</strain>
    </source>
</reference>
<dbReference type="GO" id="GO:0005886">
    <property type="term" value="C:plasma membrane"/>
    <property type="evidence" value="ECO:0007669"/>
    <property type="project" value="UniProtKB-SubCell"/>
</dbReference>
<feature type="transmembrane region" description="Helical" evidence="6">
    <location>
        <begin position="172"/>
        <end position="192"/>
    </location>
</feature>
<evidence type="ECO:0000313" key="9">
    <source>
        <dbReference type="Proteomes" id="UP000238220"/>
    </source>
</evidence>
<evidence type="ECO:0000259" key="7">
    <source>
        <dbReference type="Pfam" id="PF09335"/>
    </source>
</evidence>
<accession>A0A2S5THK1</accession>
<dbReference type="Proteomes" id="UP000238220">
    <property type="component" value="Unassembled WGS sequence"/>
</dbReference>
<feature type="transmembrane region" description="Helical" evidence="6">
    <location>
        <begin position="204"/>
        <end position="223"/>
    </location>
</feature>
<dbReference type="InterPro" id="IPR015414">
    <property type="entry name" value="TMEM64"/>
</dbReference>
<protein>
    <recommendedName>
        <fullName evidence="6">TVP38/TMEM64 family membrane protein</fullName>
    </recommendedName>
</protein>
<keyword evidence="9" id="KW-1185">Reference proteome</keyword>
<evidence type="ECO:0000256" key="4">
    <source>
        <dbReference type="ARBA" id="ARBA00022989"/>
    </source>
</evidence>
<feature type="domain" description="VTT" evidence="7">
    <location>
        <begin position="76"/>
        <end position="193"/>
    </location>
</feature>
<evidence type="ECO:0000313" key="8">
    <source>
        <dbReference type="EMBL" id="PPE74441.1"/>
    </source>
</evidence>
<dbReference type="EMBL" id="PSNW01000003">
    <property type="protein sequence ID" value="PPE74441.1"/>
    <property type="molecule type" value="Genomic_DNA"/>
</dbReference>
<name>A0A2S5THK1_9GAMM</name>
<evidence type="ECO:0000256" key="1">
    <source>
        <dbReference type="ARBA" id="ARBA00004651"/>
    </source>
</evidence>
<dbReference type="PANTHER" id="PTHR12677:SF59">
    <property type="entry name" value="GOLGI APPARATUS MEMBRANE PROTEIN TVP38-RELATED"/>
    <property type="match status" value="1"/>
</dbReference>
<comment type="caution">
    <text evidence="8">The sequence shown here is derived from an EMBL/GenBank/DDBJ whole genome shotgun (WGS) entry which is preliminary data.</text>
</comment>
<keyword evidence="2 6" id="KW-1003">Cell membrane</keyword>